<dbReference type="GO" id="GO:0016579">
    <property type="term" value="P:protein deubiquitination"/>
    <property type="evidence" value="ECO:0007669"/>
    <property type="project" value="InterPro"/>
</dbReference>
<comment type="similarity">
    <text evidence="2 7">Belongs to the peptidase C19 family.</text>
</comment>
<keyword evidence="6 7" id="KW-0788">Thiol protease</keyword>
<keyword evidence="5 7" id="KW-0378">Hydrolase</keyword>
<reference evidence="10" key="1">
    <citation type="submission" date="2021-01" db="EMBL/GenBank/DDBJ databases">
        <authorList>
            <person name="Eckstrom K.M.E."/>
        </authorList>
    </citation>
    <scope>NUCLEOTIDE SEQUENCE</scope>
    <source>
        <strain evidence="10">UVCC 0001</strain>
    </source>
</reference>
<dbReference type="Gene3D" id="3.90.70.10">
    <property type="entry name" value="Cysteine proteinases"/>
    <property type="match status" value="1"/>
</dbReference>
<feature type="region of interest" description="Disordered" evidence="8">
    <location>
        <begin position="547"/>
        <end position="576"/>
    </location>
</feature>
<name>A0AAD9IFA2_PROWI</name>
<dbReference type="InterPro" id="IPR038765">
    <property type="entry name" value="Papain-like_cys_pep_sf"/>
</dbReference>
<feature type="region of interest" description="Disordered" evidence="8">
    <location>
        <begin position="405"/>
        <end position="457"/>
    </location>
</feature>
<feature type="region of interest" description="Disordered" evidence="8">
    <location>
        <begin position="340"/>
        <end position="370"/>
    </location>
</feature>
<dbReference type="GO" id="GO:0005829">
    <property type="term" value="C:cytosol"/>
    <property type="evidence" value="ECO:0007669"/>
    <property type="project" value="TreeGrafter"/>
</dbReference>
<comment type="function">
    <text evidence="7">Recognizes and hydrolyzes the peptide bond at the C-terminal Gly of ubiquitin. Involved in the processing of poly-ubiquitin precursors as well as that of ubiquitinated proteins.</text>
</comment>
<evidence type="ECO:0000313" key="10">
    <source>
        <dbReference type="EMBL" id="KAK2077331.1"/>
    </source>
</evidence>
<dbReference type="GO" id="GO:0006508">
    <property type="term" value="P:proteolysis"/>
    <property type="evidence" value="ECO:0007669"/>
    <property type="project" value="UniProtKB-KW"/>
</dbReference>
<evidence type="ECO:0000259" key="9">
    <source>
        <dbReference type="PROSITE" id="PS50235"/>
    </source>
</evidence>
<evidence type="ECO:0000256" key="1">
    <source>
        <dbReference type="ARBA" id="ARBA00000707"/>
    </source>
</evidence>
<feature type="compositionally biased region" description="Basic and acidic residues" evidence="8">
    <location>
        <begin position="620"/>
        <end position="632"/>
    </location>
</feature>
<evidence type="ECO:0000256" key="5">
    <source>
        <dbReference type="ARBA" id="ARBA00022801"/>
    </source>
</evidence>
<keyword evidence="4 7" id="KW-0833">Ubl conjugation pathway</keyword>
<dbReference type="GO" id="GO:0004843">
    <property type="term" value="F:cysteine-type deubiquitinase activity"/>
    <property type="evidence" value="ECO:0007669"/>
    <property type="project" value="UniProtKB-UniRule"/>
</dbReference>
<evidence type="ECO:0000256" key="3">
    <source>
        <dbReference type="ARBA" id="ARBA00022670"/>
    </source>
</evidence>
<feature type="domain" description="USP" evidence="9">
    <location>
        <begin position="48"/>
        <end position="366"/>
    </location>
</feature>
<evidence type="ECO:0000256" key="7">
    <source>
        <dbReference type="RuleBase" id="RU366025"/>
    </source>
</evidence>
<evidence type="ECO:0000313" key="11">
    <source>
        <dbReference type="Proteomes" id="UP001255856"/>
    </source>
</evidence>
<dbReference type="InterPro" id="IPR050164">
    <property type="entry name" value="Peptidase_C19"/>
</dbReference>
<dbReference type="PROSITE" id="PS50235">
    <property type="entry name" value="USP_3"/>
    <property type="match status" value="1"/>
</dbReference>
<feature type="compositionally biased region" description="Low complexity" evidence="8">
    <location>
        <begin position="440"/>
        <end position="457"/>
    </location>
</feature>
<feature type="compositionally biased region" description="Basic and acidic residues" evidence="8">
    <location>
        <begin position="427"/>
        <end position="436"/>
    </location>
</feature>
<dbReference type="PROSITE" id="PS00973">
    <property type="entry name" value="USP_2"/>
    <property type="match status" value="1"/>
</dbReference>
<sequence>MATEVKPALPISKPTGFKASAVMRSAVAAASEDAELATGWTTVRKVGAGLQNLGNTCFMNSVLQCLMHTPPLAELLLSARCPRAATGTVGPDVIAFTRDLMQRSLQQRSSVLAPLAHAKSLRRVNKSFRPGRQEDAHEYLLGLLDAMHESTLAKKGGAATGSVRAAGAPPAASFVTRIFGGRVRSQVKCQSCGYESNTYEPFLELSLDIGRSTSVTRALQRFTAGETLQGSNAYRCPREGAPVRAVKSMRVEDAPRVLALTLKRFEFGGYGQKIGKKIDFDAALDLAPFLAARAATPVMYDLYAVLVHSGHSVHSGHYYAFVKAANGLWNLCDDASVSPAAGGKRGAEEAGKATQEAAHEAAPPSKVARTAADPAPEALCAAAAAVARSVGLAPSASLKKLAVAAPGAPGTPDLSDGPASGFAARGAEADTARADAQKLPGPAADGAPAPKPSAASTPAIAPRATQKLMAKLARGCQAPAPLGRKQRKAAVRARLLLLAMRTQLKRQKDRGAAHSGAVAAGVARGAAEGAAVEKAAAKAERSLPAAKGLTSPVAKPTTAPAAKPATAPAPATVTSTDPDLVRSFLLTNKKVRQAPTWDGVDADATRAHDRLLRQTVPSRRAPDEYNDEYDRGRVKKVRAPREAELDAAVSASAFDAAARSTEPRKIQLRGRKRKAAEQGKPAWR</sequence>
<feature type="region of interest" description="Disordered" evidence="8">
    <location>
        <begin position="614"/>
        <end position="684"/>
    </location>
</feature>
<dbReference type="InterPro" id="IPR001394">
    <property type="entry name" value="Peptidase_C19_UCH"/>
</dbReference>
<dbReference type="SUPFAM" id="SSF54001">
    <property type="entry name" value="Cysteine proteinases"/>
    <property type="match status" value="1"/>
</dbReference>
<gene>
    <name evidence="10" type="ORF">QBZ16_004965</name>
</gene>
<feature type="compositionally biased region" description="Low complexity" evidence="8">
    <location>
        <begin position="550"/>
        <end position="576"/>
    </location>
</feature>
<evidence type="ECO:0000256" key="4">
    <source>
        <dbReference type="ARBA" id="ARBA00022786"/>
    </source>
</evidence>
<dbReference type="InterPro" id="IPR028889">
    <property type="entry name" value="USP"/>
</dbReference>
<keyword evidence="3 7" id="KW-0645">Protease</keyword>
<feature type="compositionally biased region" description="Low complexity" evidence="8">
    <location>
        <begin position="646"/>
        <end position="658"/>
    </location>
</feature>
<dbReference type="PANTHER" id="PTHR24006">
    <property type="entry name" value="UBIQUITIN CARBOXYL-TERMINAL HYDROLASE"/>
    <property type="match status" value="1"/>
</dbReference>
<dbReference type="AlphaFoldDB" id="A0AAD9IFA2"/>
<dbReference type="Proteomes" id="UP001255856">
    <property type="component" value="Unassembled WGS sequence"/>
</dbReference>
<dbReference type="Pfam" id="PF00443">
    <property type="entry name" value="UCH"/>
    <property type="match status" value="1"/>
</dbReference>
<dbReference type="EC" id="3.4.19.12" evidence="7"/>
<proteinExistence type="inferred from homology"/>
<organism evidence="10 11">
    <name type="scientific">Prototheca wickerhamii</name>
    <dbReference type="NCBI Taxonomy" id="3111"/>
    <lineage>
        <taxon>Eukaryota</taxon>
        <taxon>Viridiplantae</taxon>
        <taxon>Chlorophyta</taxon>
        <taxon>core chlorophytes</taxon>
        <taxon>Trebouxiophyceae</taxon>
        <taxon>Chlorellales</taxon>
        <taxon>Chlorellaceae</taxon>
        <taxon>Prototheca</taxon>
    </lineage>
</organism>
<keyword evidence="11" id="KW-1185">Reference proteome</keyword>
<dbReference type="PROSITE" id="PS00972">
    <property type="entry name" value="USP_1"/>
    <property type="match status" value="1"/>
</dbReference>
<dbReference type="EMBL" id="JASFZW010000007">
    <property type="protein sequence ID" value="KAK2077331.1"/>
    <property type="molecule type" value="Genomic_DNA"/>
</dbReference>
<evidence type="ECO:0000256" key="6">
    <source>
        <dbReference type="ARBA" id="ARBA00022807"/>
    </source>
</evidence>
<evidence type="ECO:0000256" key="2">
    <source>
        <dbReference type="ARBA" id="ARBA00009085"/>
    </source>
</evidence>
<dbReference type="InterPro" id="IPR018200">
    <property type="entry name" value="USP_CS"/>
</dbReference>
<dbReference type="PANTHER" id="PTHR24006:SF758">
    <property type="entry name" value="UBIQUITIN CARBOXYL-TERMINAL HYDROLASE 36"/>
    <property type="match status" value="1"/>
</dbReference>
<evidence type="ECO:0000256" key="8">
    <source>
        <dbReference type="SAM" id="MobiDB-lite"/>
    </source>
</evidence>
<comment type="caution">
    <text evidence="10">The sequence shown here is derived from an EMBL/GenBank/DDBJ whole genome shotgun (WGS) entry which is preliminary data.</text>
</comment>
<accession>A0AAD9IFA2</accession>
<comment type="catalytic activity">
    <reaction evidence="1 7">
        <text>Thiol-dependent hydrolysis of ester, thioester, amide, peptide and isopeptide bonds formed by the C-terminal Gly of ubiquitin (a 76-residue protein attached to proteins as an intracellular targeting signal).</text>
        <dbReference type="EC" id="3.4.19.12"/>
    </reaction>
</comment>
<dbReference type="GO" id="GO:0005634">
    <property type="term" value="C:nucleus"/>
    <property type="evidence" value="ECO:0007669"/>
    <property type="project" value="TreeGrafter"/>
</dbReference>
<protein>
    <recommendedName>
        <fullName evidence="7">Ubiquitin carboxyl-terminal hydrolase</fullName>
        <ecNumber evidence="7">3.4.19.12</ecNumber>
    </recommendedName>
</protein>